<keyword evidence="2" id="KW-1185">Reference proteome</keyword>
<comment type="caution">
    <text evidence="1">The sequence shown here is derived from an EMBL/GenBank/DDBJ whole genome shotgun (WGS) entry which is preliminary data.</text>
</comment>
<dbReference type="RefSeq" id="WP_272140501.1">
    <property type="nucleotide sequence ID" value="NZ_JAQLOI010000003.1"/>
</dbReference>
<protein>
    <submittedName>
        <fullName evidence="1">Uncharacterized protein</fullName>
    </submittedName>
</protein>
<organism evidence="1 2">
    <name type="scientific">Vibrio algarum</name>
    <dbReference type="NCBI Taxonomy" id="3020714"/>
    <lineage>
        <taxon>Bacteria</taxon>
        <taxon>Pseudomonadati</taxon>
        <taxon>Pseudomonadota</taxon>
        <taxon>Gammaproteobacteria</taxon>
        <taxon>Vibrionales</taxon>
        <taxon>Vibrionaceae</taxon>
        <taxon>Vibrio</taxon>
    </lineage>
</organism>
<name>A0ABT4YYA2_9VIBR</name>
<sequence length="261" mass="29706">MIDFGRLLKGFRTSNSLSQNEFVNIVTNNDNNLVGLDVVTISRWENNVIVPTHRRQIEVFQAASQCYFDIVSKNEDCIISPFKPKIIEKCNVWENNESVQLNKVAYKEIQSKDEQGNILYCVLYTDQKGIPLGHITYKYVSQNDFWTSLNKPAKSTIYGVNTGICLQVISMFCLSNKILPHMLGLVTKKLLSKKVDTIGFISENKRSNVRKFLKSIGFQVHNETQTCVSLIMTYYGALYNKELFYCSVLVGCQGGLNVQEI</sequence>
<gene>
    <name evidence="1" type="ORF">PGX00_21715</name>
</gene>
<proteinExistence type="predicted"/>
<reference evidence="1 2" key="1">
    <citation type="submission" date="2023-01" db="EMBL/GenBank/DDBJ databases">
        <title>Vibrio sp. KJ40-1 sp.nov, isolated from marine algae.</title>
        <authorList>
            <person name="Butt M."/>
            <person name="Kim J.M.J."/>
            <person name="Jeon C.O.C."/>
        </authorList>
    </citation>
    <scope>NUCLEOTIDE SEQUENCE [LARGE SCALE GENOMIC DNA]</scope>
    <source>
        <strain evidence="1 2">KJ40-1</strain>
    </source>
</reference>
<evidence type="ECO:0000313" key="1">
    <source>
        <dbReference type="EMBL" id="MDB1126141.1"/>
    </source>
</evidence>
<dbReference type="Proteomes" id="UP001210678">
    <property type="component" value="Unassembled WGS sequence"/>
</dbReference>
<accession>A0ABT4YYA2</accession>
<evidence type="ECO:0000313" key="2">
    <source>
        <dbReference type="Proteomes" id="UP001210678"/>
    </source>
</evidence>
<dbReference type="EMBL" id="JAQLOI010000003">
    <property type="protein sequence ID" value="MDB1126141.1"/>
    <property type="molecule type" value="Genomic_DNA"/>
</dbReference>